<feature type="domain" description="tRNA synthetases class I catalytic" evidence="12">
    <location>
        <begin position="113"/>
        <end position="546"/>
    </location>
</feature>
<keyword evidence="7" id="KW-0067">ATP-binding</keyword>
<keyword evidence="4" id="KW-0479">Metal-binding</keyword>
<dbReference type="PRINTS" id="PR00983">
    <property type="entry name" value="TRNASYNTHCYS"/>
</dbReference>
<gene>
    <name evidence="13" type="ORF">KVT40_003686</name>
</gene>
<dbReference type="FunFam" id="3.40.50.620:FF:000228">
    <property type="entry name" value="Cysteinyl-tRNA synthetase"/>
    <property type="match status" value="1"/>
</dbReference>
<dbReference type="InterPro" id="IPR024909">
    <property type="entry name" value="Cys-tRNA/MSH_ligase"/>
</dbReference>
<dbReference type="OrthoDB" id="438179at2759"/>
<evidence type="ECO:0000256" key="4">
    <source>
        <dbReference type="ARBA" id="ARBA00022723"/>
    </source>
</evidence>
<comment type="cofactor">
    <cofactor evidence="1">
        <name>Zn(2+)</name>
        <dbReference type="ChEBI" id="CHEBI:29105"/>
    </cofactor>
</comment>
<dbReference type="Gene3D" id="3.40.50.620">
    <property type="entry name" value="HUPs"/>
    <property type="match status" value="2"/>
</dbReference>
<dbReference type="GO" id="GO:0005524">
    <property type="term" value="F:ATP binding"/>
    <property type="evidence" value="ECO:0007669"/>
    <property type="project" value="UniProtKB-KW"/>
</dbReference>
<proteinExistence type="inferred from homology"/>
<dbReference type="AlphaFoldDB" id="A0A8K0L433"/>
<dbReference type="InterPro" id="IPR014729">
    <property type="entry name" value="Rossmann-like_a/b/a_fold"/>
</dbReference>
<evidence type="ECO:0000256" key="10">
    <source>
        <dbReference type="ARBA" id="ARBA00031499"/>
    </source>
</evidence>
<dbReference type="HAMAP" id="MF_00041">
    <property type="entry name" value="Cys_tRNA_synth"/>
    <property type="match status" value="1"/>
</dbReference>
<dbReference type="EC" id="6.1.1.16" evidence="2"/>
<name>A0A8K0L433_9PEZI</name>
<dbReference type="GO" id="GO:0006423">
    <property type="term" value="P:cysteinyl-tRNA aminoacylation"/>
    <property type="evidence" value="ECO:0007669"/>
    <property type="project" value="InterPro"/>
</dbReference>
<feature type="compositionally biased region" description="Basic and acidic residues" evidence="11">
    <location>
        <begin position="792"/>
        <end position="822"/>
    </location>
</feature>
<protein>
    <recommendedName>
        <fullName evidence="2">cysteine--tRNA ligase</fullName>
        <ecNumber evidence="2">6.1.1.16</ecNumber>
    </recommendedName>
    <alternativeName>
        <fullName evidence="10">Cysteinyl-tRNA synthetase</fullName>
    </alternativeName>
</protein>
<evidence type="ECO:0000313" key="14">
    <source>
        <dbReference type="Proteomes" id="UP000809789"/>
    </source>
</evidence>
<dbReference type="GO" id="GO:0004817">
    <property type="term" value="F:cysteine-tRNA ligase activity"/>
    <property type="evidence" value="ECO:0007669"/>
    <property type="project" value="UniProtKB-EC"/>
</dbReference>
<dbReference type="NCBIfam" id="TIGR00435">
    <property type="entry name" value="cysS"/>
    <property type="match status" value="1"/>
</dbReference>
<dbReference type="GO" id="GO:0005737">
    <property type="term" value="C:cytoplasm"/>
    <property type="evidence" value="ECO:0007669"/>
    <property type="project" value="TreeGrafter"/>
</dbReference>
<evidence type="ECO:0000256" key="7">
    <source>
        <dbReference type="ARBA" id="ARBA00022840"/>
    </source>
</evidence>
<keyword evidence="14" id="KW-1185">Reference proteome</keyword>
<accession>A0A8K0L433</accession>
<keyword evidence="8" id="KW-0648">Protein biosynthesis</keyword>
<dbReference type="GO" id="GO:0046872">
    <property type="term" value="F:metal ion binding"/>
    <property type="evidence" value="ECO:0007669"/>
    <property type="project" value="UniProtKB-KW"/>
</dbReference>
<evidence type="ECO:0000256" key="9">
    <source>
        <dbReference type="ARBA" id="ARBA00023146"/>
    </source>
</evidence>
<keyword evidence="3" id="KW-0436">Ligase</keyword>
<dbReference type="PANTHER" id="PTHR10890">
    <property type="entry name" value="CYSTEINYL-TRNA SYNTHETASE"/>
    <property type="match status" value="1"/>
</dbReference>
<dbReference type="InterPro" id="IPR032678">
    <property type="entry name" value="tRNA-synt_1_cat_dom"/>
</dbReference>
<dbReference type="Proteomes" id="UP000809789">
    <property type="component" value="Unassembled WGS sequence"/>
</dbReference>
<evidence type="ECO:0000256" key="8">
    <source>
        <dbReference type="ARBA" id="ARBA00022917"/>
    </source>
</evidence>
<evidence type="ECO:0000259" key="12">
    <source>
        <dbReference type="Pfam" id="PF01406"/>
    </source>
</evidence>
<keyword evidence="9" id="KW-0030">Aminoacyl-tRNA synthetase</keyword>
<evidence type="ECO:0000313" key="13">
    <source>
        <dbReference type="EMBL" id="KAG8627813.1"/>
    </source>
</evidence>
<feature type="region of interest" description="Disordered" evidence="11">
    <location>
        <begin position="792"/>
        <end position="869"/>
    </location>
</feature>
<dbReference type="PANTHER" id="PTHR10890:SF3">
    <property type="entry name" value="CYSTEINE--TRNA LIGASE, CYTOPLASMIC"/>
    <property type="match status" value="1"/>
</dbReference>
<dbReference type="InterPro" id="IPR009080">
    <property type="entry name" value="tRNAsynth_Ia_anticodon-bd"/>
</dbReference>
<evidence type="ECO:0000256" key="11">
    <source>
        <dbReference type="SAM" id="MobiDB-lite"/>
    </source>
</evidence>
<sequence length="869" mass="97259">MTRAGGPMTQAGRGFRGHEGQVSTIRKIYVSRQPCRLMIARLRCFLQARHQFPLFAPPTALAFRRPASTMAAAMPEWTPPPEPAPEVKERLPKLSIYNSLTRSKKPFVPIDPEGKKVTWYACGPTVYDDAHLGHARNYVSTDIIRRILKDYFKFQVNFVMNITDVDDKIIIAARQQHFLRQYKEQHPNIEPDVLDASNQAFQTYLLKNLPLLAQDLTPANFPSALQEKYGHVLAGKSVANDGTPAGDKEAKIKMHIKTATSAAQALVDSTAQPEVFYTKAAGVLLPYLDSQYKTTIDSSEHSVFTALTKEYEKRFFEDMGALNVQKPDTLTRVTEYGPQIVDFTKQIQDNGFAYEHEGSVYYDTKAWEKVGGVYARLEPWSKNDKDLQADGEGALSNEKGSFKKSAADFALWKASRPGEPGWESPWGLGRPGWHIECSVMCSDILGKQLDIHSGGIDLAFPHHDNELAQSEAYMCKSNNPGQQWVNYFIHMGHLSIQGAKMSKSLKNFTTVRKALAKGDWTPRSLRIAFLLGNWRDGLEITPEVISAGSAWEEKLTNFFLKARDLERHPTTQANGSASTSDATTRQALATAKSKLHDALCDSFDTPTVMRTISDLVTAYNSEKTVSDSVTVEIAKWLTEIINVFGLDSNPDSKQLGWSGIAIADAAKPYIYPLSSLRDEVRQQAIKGDISDPVTASKVDPALISSSPDLNGAPFHAVLKSFHDSVQSAISANTPPKAFLQMCDDLRDNTLWQLGIYLEDRENQPALVRPLTASLRADRENREALAKLKIAKQAEAKEKAEREAKEKLEKGKLDPKEMFKTDEFSAWDEEGMPTKDKEGKEVAKSRSKKLKKEWERQKKLHDEWKKTQES</sequence>
<keyword evidence="5" id="KW-0547">Nucleotide-binding</keyword>
<dbReference type="EMBL" id="JAESVG020000004">
    <property type="protein sequence ID" value="KAG8627813.1"/>
    <property type="molecule type" value="Genomic_DNA"/>
</dbReference>
<dbReference type="InterPro" id="IPR015803">
    <property type="entry name" value="Cys-tRNA-ligase"/>
</dbReference>
<evidence type="ECO:0000256" key="6">
    <source>
        <dbReference type="ARBA" id="ARBA00022833"/>
    </source>
</evidence>
<comment type="caution">
    <text evidence="13">The sequence shown here is derived from an EMBL/GenBank/DDBJ whole genome shotgun (WGS) entry which is preliminary data.</text>
</comment>
<evidence type="ECO:0000256" key="3">
    <source>
        <dbReference type="ARBA" id="ARBA00022598"/>
    </source>
</evidence>
<dbReference type="SUPFAM" id="SSF47323">
    <property type="entry name" value="Anticodon-binding domain of a subclass of class I aminoacyl-tRNA synthetases"/>
    <property type="match status" value="1"/>
</dbReference>
<evidence type="ECO:0000256" key="1">
    <source>
        <dbReference type="ARBA" id="ARBA00001947"/>
    </source>
</evidence>
<feature type="compositionally biased region" description="Basic and acidic residues" evidence="11">
    <location>
        <begin position="851"/>
        <end position="869"/>
    </location>
</feature>
<organism evidence="13 14">
    <name type="scientific">Elsinoe batatas</name>
    <dbReference type="NCBI Taxonomy" id="2601811"/>
    <lineage>
        <taxon>Eukaryota</taxon>
        <taxon>Fungi</taxon>
        <taxon>Dikarya</taxon>
        <taxon>Ascomycota</taxon>
        <taxon>Pezizomycotina</taxon>
        <taxon>Dothideomycetes</taxon>
        <taxon>Dothideomycetidae</taxon>
        <taxon>Myriangiales</taxon>
        <taxon>Elsinoaceae</taxon>
        <taxon>Elsinoe</taxon>
    </lineage>
</organism>
<reference evidence="13" key="1">
    <citation type="submission" date="2021-07" db="EMBL/GenBank/DDBJ databases">
        <title>Elsinoe batatas strain:CRI-CJ2 Genome sequencing and assembly.</title>
        <authorList>
            <person name="Huang L."/>
        </authorList>
    </citation>
    <scope>NUCLEOTIDE SEQUENCE</scope>
    <source>
        <strain evidence="13">CRI-CJ2</strain>
    </source>
</reference>
<dbReference type="CDD" id="cd00672">
    <property type="entry name" value="CysRS_core"/>
    <property type="match status" value="1"/>
</dbReference>
<dbReference type="SUPFAM" id="SSF52374">
    <property type="entry name" value="Nucleotidylyl transferase"/>
    <property type="match status" value="1"/>
</dbReference>
<evidence type="ECO:0000256" key="2">
    <source>
        <dbReference type="ARBA" id="ARBA00012832"/>
    </source>
</evidence>
<keyword evidence="6" id="KW-0862">Zinc</keyword>
<dbReference type="Pfam" id="PF01406">
    <property type="entry name" value="tRNA-synt_1e"/>
    <property type="match status" value="1"/>
</dbReference>
<feature type="compositionally biased region" description="Basic and acidic residues" evidence="11">
    <location>
        <begin position="831"/>
        <end position="843"/>
    </location>
</feature>
<evidence type="ECO:0000256" key="5">
    <source>
        <dbReference type="ARBA" id="ARBA00022741"/>
    </source>
</evidence>
<dbReference type="FunFam" id="3.40.50.620:FF:000186">
    <property type="entry name" value="Putative Cysteinyl-tRNA synthetase"/>
    <property type="match status" value="1"/>
</dbReference>